<dbReference type="Proteomes" id="UP001066276">
    <property type="component" value="Chromosome 5"/>
</dbReference>
<comment type="caution">
    <text evidence="2">The sequence shown here is derived from an EMBL/GenBank/DDBJ whole genome shotgun (WGS) entry which is preliminary data.</text>
</comment>
<evidence type="ECO:0000313" key="3">
    <source>
        <dbReference type="Proteomes" id="UP001066276"/>
    </source>
</evidence>
<feature type="compositionally biased region" description="Polar residues" evidence="1">
    <location>
        <begin position="8"/>
        <end position="23"/>
    </location>
</feature>
<feature type="region of interest" description="Disordered" evidence="1">
    <location>
        <begin position="1"/>
        <end position="23"/>
    </location>
</feature>
<sequence>MAGRLSGAQKSLLSLGKSETTSNLQLSIEREAWPASKCLEETDPTLRTCLKPLDNPTPLRSHIALENSSVQLGSG</sequence>
<dbReference type="AlphaFoldDB" id="A0AAV7RMT4"/>
<gene>
    <name evidence="2" type="ORF">NDU88_005695</name>
</gene>
<keyword evidence="3" id="KW-1185">Reference proteome</keyword>
<proteinExistence type="predicted"/>
<evidence type="ECO:0000256" key="1">
    <source>
        <dbReference type="SAM" id="MobiDB-lite"/>
    </source>
</evidence>
<accession>A0AAV7RMT4</accession>
<evidence type="ECO:0000313" key="2">
    <source>
        <dbReference type="EMBL" id="KAJ1152921.1"/>
    </source>
</evidence>
<organism evidence="2 3">
    <name type="scientific">Pleurodeles waltl</name>
    <name type="common">Iberian ribbed newt</name>
    <dbReference type="NCBI Taxonomy" id="8319"/>
    <lineage>
        <taxon>Eukaryota</taxon>
        <taxon>Metazoa</taxon>
        <taxon>Chordata</taxon>
        <taxon>Craniata</taxon>
        <taxon>Vertebrata</taxon>
        <taxon>Euteleostomi</taxon>
        <taxon>Amphibia</taxon>
        <taxon>Batrachia</taxon>
        <taxon>Caudata</taxon>
        <taxon>Salamandroidea</taxon>
        <taxon>Salamandridae</taxon>
        <taxon>Pleurodelinae</taxon>
        <taxon>Pleurodeles</taxon>
    </lineage>
</organism>
<reference evidence="2" key="1">
    <citation type="journal article" date="2022" name="bioRxiv">
        <title>Sequencing and chromosome-scale assembly of the giantPleurodeles waltlgenome.</title>
        <authorList>
            <person name="Brown T."/>
            <person name="Elewa A."/>
            <person name="Iarovenko S."/>
            <person name="Subramanian E."/>
            <person name="Araus A.J."/>
            <person name="Petzold A."/>
            <person name="Susuki M."/>
            <person name="Suzuki K.-i.T."/>
            <person name="Hayashi T."/>
            <person name="Toyoda A."/>
            <person name="Oliveira C."/>
            <person name="Osipova E."/>
            <person name="Leigh N.D."/>
            <person name="Simon A."/>
            <person name="Yun M.H."/>
        </authorList>
    </citation>
    <scope>NUCLEOTIDE SEQUENCE</scope>
    <source>
        <strain evidence="2">20211129_DDA</strain>
        <tissue evidence="2">Liver</tissue>
    </source>
</reference>
<dbReference type="EMBL" id="JANPWB010000009">
    <property type="protein sequence ID" value="KAJ1152921.1"/>
    <property type="molecule type" value="Genomic_DNA"/>
</dbReference>
<name>A0AAV7RMT4_PLEWA</name>
<protein>
    <submittedName>
        <fullName evidence="2">Uncharacterized protein</fullName>
    </submittedName>
</protein>